<dbReference type="EMBL" id="UZAL01049317">
    <property type="protein sequence ID" value="VDP86174.1"/>
    <property type="molecule type" value="Genomic_DNA"/>
</dbReference>
<reference evidence="1 2" key="1">
    <citation type="submission" date="2018-11" db="EMBL/GenBank/DDBJ databases">
        <authorList>
            <consortium name="Pathogen Informatics"/>
        </authorList>
    </citation>
    <scope>NUCLEOTIDE SEQUENCE [LARGE SCALE GENOMIC DNA]</scope>
    <source>
        <strain>Denwood</strain>
        <strain evidence="2">Zambia</strain>
    </source>
</reference>
<organism evidence="1 2">
    <name type="scientific">Schistosoma mattheei</name>
    <dbReference type="NCBI Taxonomy" id="31246"/>
    <lineage>
        <taxon>Eukaryota</taxon>
        <taxon>Metazoa</taxon>
        <taxon>Spiralia</taxon>
        <taxon>Lophotrochozoa</taxon>
        <taxon>Platyhelminthes</taxon>
        <taxon>Trematoda</taxon>
        <taxon>Digenea</taxon>
        <taxon>Strigeidida</taxon>
        <taxon>Schistosomatoidea</taxon>
        <taxon>Schistosomatidae</taxon>
        <taxon>Schistosoma</taxon>
    </lineage>
</organism>
<evidence type="ECO:0000313" key="1">
    <source>
        <dbReference type="EMBL" id="VDP86174.1"/>
    </source>
</evidence>
<dbReference type="Proteomes" id="UP000269396">
    <property type="component" value="Unassembled WGS sequence"/>
</dbReference>
<dbReference type="STRING" id="31246.A0A183Q5V0"/>
<dbReference type="Pfam" id="PF20049">
    <property type="entry name" value="DUF6451"/>
    <property type="match status" value="1"/>
</dbReference>
<dbReference type="AlphaFoldDB" id="A0A183Q5V0"/>
<evidence type="ECO:0000313" key="2">
    <source>
        <dbReference type="Proteomes" id="UP000269396"/>
    </source>
</evidence>
<protein>
    <submittedName>
        <fullName evidence="1">Uncharacterized protein</fullName>
    </submittedName>
</protein>
<dbReference type="PANTHER" id="PTHR47027">
    <property type="entry name" value="REVERSE TRANSCRIPTASE DOMAIN-CONTAINING PROTEIN"/>
    <property type="match status" value="1"/>
</dbReference>
<keyword evidence="2" id="KW-1185">Reference proteome</keyword>
<proteinExistence type="predicted"/>
<accession>A0A183Q5V0</accession>
<dbReference type="InterPro" id="IPR045609">
    <property type="entry name" value="DUF6451"/>
</dbReference>
<name>A0A183Q5V0_9TREM</name>
<gene>
    <name evidence="1" type="ORF">SMTD_LOCUS21986</name>
</gene>
<dbReference type="PANTHER" id="PTHR47027:SF25">
    <property type="entry name" value="REVERSE TRANSCRIPTASE DOMAIN-CONTAINING PROTEIN"/>
    <property type="match status" value="1"/>
</dbReference>
<sequence length="232" mass="26784">MKTKTSEWKHGIQRTVRMQLDDVHSADDLALLSHTQRQVQEKMTSVAEDSESVGLNIHKRKSKILRYSTTRTNRIAPDGEALDGVKTFTYLVRVIDEHGGSDADVNAWIGKARAVYLQLKNIWNSKQSSTNIKVRIFNTNVKPFLLYVVETWKITKAIIQKIQVFISSCLRKILRIRWPNAINNNLLWGRTNQISAVEEIRKKCWKWIGHTFRKALNCVTRQALDISQQPES</sequence>